<dbReference type="SUPFAM" id="SSF52047">
    <property type="entry name" value="RNI-like"/>
    <property type="match status" value="1"/>
</dbReference>
<proteinExistence type="predicted"/>
<comment type="caution">
    <text evidence="1">The sequence shown here is derived from an EMBL/GenBank/DDBJ whole genome shotgun (WGS) entry which is preliminary data.</text>
</comment>
<dbReference type="Gene3D" id="3.80.10.10">
    <property type="entry name" value="Ribonuclease Inhibitor"/>
    <property type="match status" value="1"/>
</dbReference>
<keyword evidence="2" id="KW-1185">Reference proteome</keyword>
<name>A0A9P6PSA7_9FUNG</name>
<dbReference type="InterPro" id="IPR032675">
    <property type="entry name" value="LRR_dom_sf"/>
</dbReference>
<dbReference type="SUPFAM" id="SSF81383">
    <property type="entry name" value="F-box domain"/>
    <property type="match status" value="1"/>
</dbReference>
<dbReference type="PANTHER" id="PTHR16134">
    <property type="entry name" value="F-BOX/TPR REPEAT PROTEIN POF3"/>
    <property type="match status" value="1"/>
</dbReference>
<organism evidence="1 2">
    <name type="scientific">Actinomortierella ambigua</name>
    <dbReference type="NCBI Taxonomy" id="1343610"/>
    <lineage>
        <taxon>Eukaryota</taxon>
        <taxon>Fungi</taxon>
        <taxon>Fungi incertae sedis</taxon>
        <taxon>Mucoromycota</taxon>
        <taxon>Mortierellomycotina</taxon>
        <taxon>Mortierellomycetes</taxon>
        <taxon>Mortierellales</taxon>
        <taxon>Mortierellaceae</taxon>
        <taxon>Actinomortierella</taxon>
    </lineage>
</organism>
<dbReference type="Proteomes" id="UP000807716">
    <property type="component" value="Unassembled WGS sequence"/>
</dbReference>
<protein>
    <recommendedName>
        <fullName evidence="3">F-box domain-containing protein</fullName>
    </recommendedName>
</protein>
<gene>
    <name evidence="1" type="ORF">DFQ27_008022</name>
</gene>
<dbReference type="OrthoDB" id="2397020at2759"/>
<dbReference type="EMBL" id="JAAAJB010000656">
    <property type="protein sequence ID" value="KAG0252510.1"/>
    <property type="molecule type" value="Genomic_DNA"/>
</dbReference>
<dbReference type="PANTHER" id="PTHR16134:SF119">
    <property type="entry name" value="AT02038P-RELATED"/>
    <property type="match status" value="1"/>
</dbReference>
<evidence type="ECO:0000313" key="2">
    <source>
        <dbReference type="Proteomes" id="UP000807716"/>
    </source>
</evidence>
<evidence type="ECO:0008006" key="3">
    <source>
        <dbReference type="Google" id="ProtNLM"/>
    </source>
</evidence>
<reference evidence="1" key="1">
    <citation type="journal article" date="2020" name="Fungal Divers.">
        <title>Resolving the Mortierellaceae phylogeny through synthesis of multi-gene phylogenetics and phylogenomics.</title>
        <authorList>
            <person name="Vandepol N."/>
            <person name="Liber J."/>
            <person name="Desiro A."/>
            <person name="Na H."/>
            <person name="Kennedy M."/>
            <person name="Barry K."/>
            <person name="Grigoriev I.V."/>
            <person name="Miller A.N."/>
            <person name="O'Donnell K."/>
            <person name="Stajich J.E."/>
            <person name="Bonito G."/>
        </authorList>
    </citation>
    <scope>NUCLEOTIDE SEQUENCE</scope>
    <source>
        <strain evidence="1">BC1065</strain>
    </source>
</reference>
<sequence length="629" mass="72396">MAHPLLLPEIASLIAKHLSLSSRKACALVSRQWHDNWQPSVWETLVIRFKPEPGRRSQQRSHHKKRFVAMLDCVHKNARWIKYLHREVLGDIGSSRATLFRFNLIWIQQYTTSLETFEAHVWHDDDWELCKAIVHANRQLTRVALLWSRQMYWARDDLNMDKIFLSYPSGPSSALSLSSVTHQGGLGSYRPRLRKLTMEGRTDAASLTRVLEACPSIEEVTLDHLVCPFVFEDDDAFIGLSSPWIDCCDEDRQDGIEDKQDRGFNNIIELETVTSAPRLPLTLFPLKSLTLTLSITDPGLFDLLGRCPWIEALSLSVMSRWGIYEALSGPQPLALPHLTQLAILTDNMHLRMIPDRVTDVILRLAPLHQLRELFSAEPTNIPLLVERQHRSLEKVRTEFAQFEATPSIANMLSTCPRLKELHAQPCRDTFGYFIDIRLFLASPWVCTELESLIVTADLRDFSDQYPIDDYAESEKAAEEELVLQERRMNNSCNDMNNCDDDDDVSDWMLVQRVFLKRLGQLKHLRVLRLLSNPDDDSLLGRSLGHMEWSLENGLRHLEDMPSLEVLSLGSMFSLELDVVTLQFMKQHWPNLRLVEHYDLECSGSPEWRRAHWPELMVSKPGESSDTSSR</sequence>
<accession>A0A9P6PSA7</accession>
<dbReference type="InterPro" id="IPR036047">
    <property type="entry name" value="F-box-like_dom_sf"/>
</dbReference>
<dbReference type="AlphaFoldDB" id="A0A9P6PSA7"/>
<evidence type="ECO:0000313" key="1">
    <source>
        <dbReference type="EMBL" id="KAG0252510.1"/>
    </source>
</evidence>